<feature type="compositionally biased region" description="Basic and acidic residues" evidence="1">
    <location>
        <begin position="70"/>
        <end position="80"/>
    </location>
</feature>
<sequence length="297" mass="33453">MALEIPFKFIDVTRLDNEESVKYEVRAQAALHGYYACAKRLQAVADASTGPQAIRRAGKGKNKRQANSTDKSDDRPRDKTGFIPVESTLLTPYSQPPELRDQDWIDCILNTYFNFIMPPNWLACDMDAKVGFPAGTFVNWYEMPLYTESTYPGKQLTADFCRFGRDSLQKFLWLKGHLLRQINMVIADPQRRLDSLAILAVLHMACYEVFAGNFCVATEVHIPGLRRLLALQGGEQELEKKVPAFVMGTRRWLSDVLTRSCGCQPVISPLGVDIGDVAGQMKTAFDDKLGMEIYGER</sequence>
<proteinExistence type="predicted"/>
<evidence type="ECO:0008006" key="4">
    <source>
        <dbReference type="Google" id="ProtNLM"/>
    </source>
</evidence>
<feature type="region of interest" description="Disordered" evidence="1">
    <location>
        <begin position="53"/>
        <end position="81"/>
    </location>
</feature>
<name>A0A6A6C820_ZASCE</name>
<dbReference type="Proteomes" id="UP000799537">
    <property type="component" value="Unassembled WGS sequence"/>
</dbReference>
<dbReference type="GeneID" id="54561352"/>
<evidence type="ECO:0000313" key="3">
    <source>
        <dbReference type="Proteomes" id="UP000799537"/>
    </source>
</evidence>
<protein>
    <recommendedName>
        <fullName evidence="4">Transcription factor domain-containing protein</fullName>
    </recommendedName>
</protein>
<organism evidence="2 3">
    <name type="scientific">Zasmidium cellare ATCC 36951</name>
    <dbReference type="NCBI Taxonomy" id="1080233"/>
    <lineage>
        <taxon>Eukaryota</taxon>
        <taxon>Fungi</taxon>
        <taxon>Dikarya</taxon>
        <taxon>Ascomycota</taxon>
        <taxon>Pezizomycotina</taxon>
        <taxon>Dothideomycetes</taxon>
        <taxon>Dothideomycetidae</taxon>
        <taxon>Mycosphaerellales</taxon>
        <taxon>Mycosphaerellaceae</taxon>
        <taxon>Zasmidium</taxon>
    </lineage>
</organism>
<dbReference type="EMBL" id="ML993609">
    <property type="protein sequence ID" value="KAF2163327.1"/>
    <property type="molecule type" value="Genomic_DNA"/>
</dbReference>
<accession>A0A6A6C820</accession>
<dbReference type="AlphaFoldDB" id="A0A6A6C820"/>
<evidence type="ECO:0000313" key="2">
    <source>
        <dbReference type="EMBL" id="KAF2163327.1"/>
    </source>
</evidence>
<dbReference type="RefSeq" id="XP_033664216.1">
    <property type="nucleotide sequence ID" value="XM_033808080.1"/>
</dbReference>
<evidence type="ECO:0000256" key="1">
    <source>
        <dbReference type="SAM" id="MobiDB-lite"/>
    </source>
</evidence>
<reference evidence="2" key="1">
    <citation type="journal article" date="2020" name="Stud. Mycol.">
        <title>101 Dothideomycetes genomes: a test case for predicting lifestyles and emergence of pathogens.</title>
        <authorList>
            <person name="Haridas S."/>
            <person name="Albert R."/>
            <person name="Binder M."/>
            <person name="Bloem J."/>
            <person name="Labutti K."/>
            <person name="Salamov A."/>
            <person name="Andreopoulos B."/>
            <person name="Baker S."/>
            <person name="Barry K."/>
            <person name="Bills G."/>
            <person name="Bluhm B."/>
            <person name="Cannon C."/>
            <person name="Castanera R."/>
            <person name="Culley D."/>
            <person name="Daum C."/>
            <person name="Ezra D."/>
            <person name="Gonzalez J."/>
            <person name="Henrissat B."/>
            <person name="Kuo A."/>
            <person name="Liang C."/>
            <person name="Lipzen A."/>
            <person name="Lutzoni F."/>
            <person name="Magnuson J."/>
            <person name="Mondo S."/>
            <person name="Nolan M."/>
            <person name="Ohm R."/>
            <person name="Pangilinan J."/>
            <person name="Park H.-J."/>
            <person name="Ramirez L."/>
            <person name="Alfaro M."/>
            <person name="Sun H."/>
            <person name="Tritt A."/>
            <person name="Yoshinaga Y."/>
            <person name="Zwiers L.-H."/>
            <person name="Turgeon B."/>
            <person name="Goodwin S."/>
            <person name="Spatafora J."/>
            <person name="Crous P."/>
            <person name="Grigoriev I."/>
        </authorList>
    </citation>
    <scope>NUCLEOTIDE SEQUENCE</scope>
    <source>
        <strain evidence="2">ATCC 36951</strain>
    </source>
</reference>
<keyword evidence="3" id="KW-1185">Reference proteome</keyword>
<gene>
    <name evidence="2" type="ORF">M409DRAFT_26364</name>
</gene>